<dbReference type="PROSITE" id="PS51257">
    <property type="entry name" value="PROKAR_LIPOPROTEIN"/>
    <property type="match status" value="1"/>
</dbReference>
<gene>
    <name evidence="8" type="ORF">NPX36_10910</name>
</gene>
<dbReference type="InterPro" id="IPR036890">
    <property type="entry name" value="HATPase_C_sf"/>
</dbReference>
<keyword evidence="3" id="KW-0808">Transferase</keyword>
<evidence type="ECO:0000256" key="3">
    <source>
        <dbReference type="ARBA" id="ARBA00022679"/>
    </source>
</evidence>
<organism evidence="8 9">
    <name type="scientific">Paenimyroides aestuarii</name>
    <dbReference type="NCBI Taxonomy" id="2968490"/>
    <lineage>
        <taxon>Bacteria</taxon>
        <taxon>Pseudomonadati</taxon>
        <taxon>Bacteroidota</taxon>
        <taxon>Flavobacteriia</taxon>
        <taxon>Flavobacteriales</taxon>
        <taxon>Flavobacteriaceae</taxon>
        <taxon>Paenimyroides</taxon>
    </lineage>
</organism>
<reference evidence="8 9" key="1">
    <citation type="submission" date="2022-08" db="EMBL/GenBank/DDBJ databases">
        <title>Myroides zhujiangensis sp. nov., a novel bacterium isolated from sediment in the Pearl River Estuary.</title>
        <authorList>
            <person name="Cui L."/>
        </authorList>
    </citation>
    <scope>NUCLEOTIDE SEQUENCE [LARGE SCALE GENOMIC DNA]</scope>
    <source>
        <strain evidence="8 9">SCSIO 72103</strain>
    </source>
</reference>
<dbReference type="Proteomes" id="UP001317001">
    <property type="component" value="Chromosome"/>
</dbReference>
<accession>A0ABY5NQK4</accession>
<keyword evidence="6" id="KW-0812">Transmembrane</keyword>
<keyword evidence="6" id="KW-0472">Membrane</keyword>
<comment type="catalytic activity">
    <reaction evidence="1">
        <text>ATP + protein L-histidine = ADP + protein N-phospho-L-histidine.</text>
        <dbReference type="EC" id="2.7.13.3"/>
    </reaction>
</comment>
<dbReference type="PANTHER" id="PTHR24421">
    <property type="entry name" value="NITRATE/NITRITE SENSOR PROTEIN NARX-RELATED"/>
    <property type="match status" value="1"/>
</dbReference>
<keyword evidence="5" id="KW-0902">Two-component regulatory system</keyword>
<feature type="domain" description="Histidine kinase/HSP90-like ATPase" evidence="7">
    <location>
        <begin position="568"/>
        <end position="650"/>
    </location>
</feature>
<dbReference type="InterPro" id="IPR050482">
    <property type="entry name" value="Sensor_HK_TwoCompSys"/>
</dbReference>
<name>A0ABY5NQK4_9FLAO</name>
<proteinExistence type="predicted"/>
<keyword evidence="6" id="KW-1133">Transmembrane helix</keyword>
<evidence type="ECO:0000313" key="9">
    <source>
        <dbReference type="Proteomes" id="UP001317001"/>
    </source>
</evidence>
<dbReference type="EMBL" id="CP102382">
    <property type="protein sequence ID" value="UUV20823.1"/>
    <property type="molecule type" value="Genomic_DNA"/>
</dbReference>
<dbReference type="Pfam" id="PF02518">
    <property type="entry name" value="HATPase_c"/>
    <property type="match status" value="1"/>
</dbReference>
<evidence type="ECO:0000259" key="7">
    <source>
        <dbReference type="Pfam" id="PF02518"/>
    </source>
</evidence>
<evidence type="ECO:0000256" key="1">
    <source>
        <dbReference type="ARBA" id="ARBA00000085"/>
    </source>
</evidence>
<evidence type="ECO:0000256" key="6">
    <source>
        <dbReference type="SAM" id="Phobius"/>
    </source>
</evidence>
<dbReference type="InterPro" id="IPR003594">
    <property type="entry name" value="HATPase_dom"/>
</dbReference>
<dbReference type="CDD" id="cd16917">
    <property type="entry name" value="HATPase_UhpB-NarQ-NarX-like"/>
    <property type="match status" value="1"/>
</dbReference>
<evidence type="ECO:0000313" key="8">
    <source>
        <dbReference type="EMBL" id="UUV20823.1"/>
    </source>
</evidence>
<dbReference type="SUPFAM" id="SSF55874">
    <property type="entry name" value="ATPase domain of HSP90 chaperone/DNA topoisomerase II/histidine kinase"/>
    <property type="match status" value="1"/>
</dbReference>
<dbReference type="RefSeq" id="WP_257498736.1">
    <property type="nucleotide sequence ID" value="NZ_CP102382.1"/>
</dbReference>
<evidence type="ECO:0000256" key="2">
    <source>
        <dbReference type="ARBA" id="ARBA00012438"/>
    </source>
</evidence>
<evidence type="ECO:0000256" key="4">
    <source>
        <dbReference type="ARBA" id="ARBA00022777"/>
    </source>
</evidence>
<protein>
    <recommendedName>
        <fullName evidence="2">histidine kinase</fullName>
        <ecNumber evidence="2">2.7.13.3</ecNumber>
    </recommendedName>
</protein>
<keyword evidence="4" id="KW-0418">Kinase</keyword>
<sequence>MRIVRFIATVILLIVVFSCKKQPNVYDHVKIHTQITNKNYTDFSLDDLYYDLLYDINFAENSKNAALKINYFEKTAFKKSDSLAIFRANNLQIALTAHHSVSKERYKTLFSAANYFENNNSLYDAYLTNYLIAEYYFYLQYFQLAENYAYKAIENLGTNNNEYAFEKASTLLLISTIHWQQKKFQEAFKALKNYEDVAEYFNTKLIHPEKIKLIESRYANHFAVVESKIGTTDYTQTIKKLALTYHVNSKSSGKNRKIHQLNTLHNLILHKIEANDLDSLDFYLSQLKNEKEFLFSIPVLQLNYTVIGDYLVKIKKDTAAAKEFQKNLLIENKEKYQNVFLEKRVLEQLIQQSDSCSVAINQHYLDVVGKIKKENDQKLLVNQKVVYENHVLLRKNAQLKREIYFVVATILTVSLLVLLVIFNIIQKINLKKIKLKNNYIEQDTQALEVTLNYKNAIENKLNESKKQIFMELHDNIVNKLFSTRFSLHKDYMNPNSLAVAANTLLDVKKTLIGICDNYSEINNLFEKDSFHKMLIELIENQPNNFISFQYEFDQSIEWFKTHPKVRFHLYRVLQELLQNIHKHSSATKAKIQIFKEGEHVRLVVTDNGKGFTKTAKKGLGISNISNRLKEIDADFKMENNNGMRFIITVKF</sequence>
<keyword evidence="9" id="KW-1185">Reference proteome</keyword>
<evidence type="ECO:0000256" key="5">
    <source>
        <dbReference type="ARBA" id="ARBA00023012"/>
    </source>
</evidence>
<dbReference type="PANTHER" id="PTHR24421:SF10">
    <property type="entry name" value="NITRATE_NITRITE SENSOR PROTEIN NARQ"/>
    <property type="match status" value="1"/>
</dbReference>
<feature type="transmembrane region" description="Helical" evidence="6">
    <location>
        <begin position="403"/>
        <end position="425"/>
    </location>
</feature>
<dbReference type="Gene3D" id="3.30.565.10">
    <property type="entry name" value="Histidine kinase-like ATPase, C-terminal domain"/>
    <property type="match status" value="1"/>
</dbReference>
<dbReference type="EC" id="2.7.13.3" evidence="2"/>